<feature type="domain" description="P/Homo B" evidence="8">
    <location>
        <begin position="558"/>
        <end position="710"/>
    </location>
</feature>
<evidence type="ECO:0000256" key="1">
    <source>
        <dbReference type="ARBA" id="ARBA00011073"/>
    </source>
</evidence>
<feature type="active site" description="Charge relay system" evidence="6">
    <location>
        <position position="367"/>
    </location>
</feature>
<dbReference type="InterPro" id="IPR022398">
    <property type="entry name" value="Peptidase_S8_His-AS"/>
</dbReference>
<evidence type="ECO:0000256" key="3">
    <source>
        <dbReference type="ARBA" id="ARBA00022729"/>
    </source>
</evidence>
<dbReference type="PANTHER" id="PTHR43399">
    <property type="entry name" value="SUBTILISIN-RELATED"/>
    <property type="match status" value="1"/>
</dbReference>
<dbReference type="PRINTS" id="PR00723">
    <property type="entry name" value="SUBTILISIN"/>
</dbReference>
<dbReference type="Pfam" id="PF22148">
    <property type="entry name" value="Fervidolysin_NPro-like"/>
    <property type="match status" value="1"/>
</dbReference>
<dbReference type="Gene3D" id="2.60.40.1220">
    <property type="match status" value="1"/>
</dbReference>
<dbReference type="PROSITE" id="PS00136">
    <property type="entry name" value="SUBTILASE_ASP"/>
    <property type="match status" value="1"/>
</dbReference>
<dbReference type="InterPro" id="IPR023827">
    <property type="entry name" value="Peptidase_S8_Asp-AS"/>
</dbReference>
<dbReference type="InterPro" id="IPR015500">
    <property type="entry name" value="Peptidase_S8_subtilisin-rel"/>
</dbReference>
<dbReference type="PROSITE" id="PS00137">
    <property type="entry name" value="SUBTILASE_HIS"/>
    <property type="match status" value="1"/>
</dbReference>
<dbReference type="Pfam" id="PF01483">
    <property type="entry name" value="P_proprotein"/>
    <property type="match status" value="1"/>
</dbReference>
<dbReference type="InterPro" id="IPR000209">
    <property type="entry name" value="Peptidase_S8/S53_dom"/>
</dbReference>
<dbReference type="InterPro" id="IPR008979">
    <property type="entry name" value="Galactose-bd-like_sf"/>
</dbReference>
<dbReference type="OrthoDB" id="252653at2"/>
<evidence type="ECO:0000259" key="8">
    <source>
        <dbReference type="PROSITE" id="PS51829"/>
    </source>
</evidence>
<evidence type="ECO:0000256" key="6">
    <source>
        <dbReference type="PROSITE-ProRule" id="PRU01240"/>
    </source>
</evidence>
<evidence type="ECO:0000256" key="2">
    <source>
        <dbReference type="ARBA" id="ARBA00022670"/>
    </source>
</evidence>
<name>A0A5C1ABY4_9BACT</name>
<dbReference type="PROSITE" id="PS51829">
    <property type="entry name" value="P_HOMO_B"/>
    <property type="match status" value="1"/>
</dbReference>
<keyword evidence="5 6" id="KW-0720">Serine protease</keyword>
<dbReference type="EMBL" id="CP042425">
    <property type="protein sequence ID" value="QEL16879.1"/>
    <property type="molecule type" value="Genomic_DNA"/>
</dbReference>
<dbReference type="Gene3D" id="3.40.50.200">
    <property type="entry name" value="Peptidase S8/S53 domain"/>
    <property type="match status" value="1"/>
</dbReference>
<dbReference type="RefSeq" id="WP_149111550.1">
    <property type="nucleotide sequence ID" value="NZ_CP042425.1"/>
</dbReference>
<dbReference type="InterPro" id="IPR051048">
    <property type="entry name" value="Peptidase_S8/S53_subtilisin"/>
</dbReference>
<dbReference type="InterPro" id="IPR036852">
    <property type="entry name" value="Peptidase_S8/S53_dom_sf"/>
</dbReference>
<dbReference type="InterPro" id="IPR014755">
    <property type="entry name" value="Cu-Rt/internalin_Ig-like"/>
</dbReference>
<dbReference type="PROSITE" id="PS51892">
    <property type="entry name" value="SUBTILASE"/>
    <property type="match status" value="1"/>
</dbReference>
<reference evidence="10" key="1">
    <citation type="submission" date="2019-08" db="EMBL/GenBank/DDBJ databases">
        <title>Limnoglobus roseus gen. nov., sp. nov., a novel freshwater planctomycete with a giant genome from the family Gemmataceae.</title>
        <authorList>
            <person name="Kulichevskaya I.S."/>
            <person name="Naumoff D.G."/>
            <person name="Miroshnikov K."/>
            <person name="Ivanova A."/>
            <person name="Philippov D.A."/>
            <person name="Hakobyan A."/>
            <person name="Rijpstra I.C."/>
            <person name="Sinninghe Damste J.S."/>
            <person name="Liesack W."/>
            <person name="Dedysh S.N."/>
        </authorList>
    </citation>
    <scope>NUCLEOTIDE SEQUENCE [LARGE SCALE GENOMIC DNA]</scope>
    <source>
        <strain evidence="10">PX52</strain>
    </source>
</reference>
<dbReference type="AlphaFoldDB" id="A0A5C1ABY4"/>
<sequence length="822" mass="84634">MRHSIRSLRPRVLLRIEQLEDRSNPSARFSDLVATSDYAADRLVVSFDVGGSGADQLARLSALPGAESVTSLGFGIYRVDLQPGADVTAAASEYATLPGVQSAEPDRVVKLDQTLNDPSLSSQYALTTTGTTTAWDKTTGTKGTIVAVIDTGVDYTHPDLAANIWTNPGEIPGNGIDDDGDGYVDDVHGYDFANNDGDPMDDGTHGTHVAGIIGAVGNNGIGVSGVDPNTRIMALKFIKADGEGYTSDAVRALNYAVAHGARVANASWGGDGYDATLATALARARDAGLIFVAAAGNDSQNNDAKPFYPGGYITGLDNIVTVAATDANDNLASFSSYGAASVTLGSPGVNILSTLPGGRYGNLSGTSMATPFVTGAIALLWDAHPDWTYQQIIDKLKASVDPVAALAGKTITGGRLDVAKMLDATAPVSPPVVPIVPPPVSPPPAARDTTGAKVLAAVFSGSTADTFNTVRVTFNKKINAGSFTTADVTLSGPAGAIRATAVTPVAGTNNTQFDITFDARSAAGTYTILIGVDVFDIPGNRLNQNGNSVNGEAGDRFTGTGTLAAADTSSASGGSLPRAIGDLQTVEIPIVIDQTGSIAGVTLTVFIEHANVGDLTLQLRAPDGTVVTLVERRGSNGSGFRDTTFDDAARTLISKAKSPFTGSYRPEQPLSDFRGMNASGTWTMIVTDGKAGNTGTVTSVKLAVTTTSLAPAISTPNADVTKPTVPMATTPKTILAANVVVRSVTPVPVLVSSPTVPTPTVTATPPALRVETLLLLGDGDSVRPATMKEVETPDLGPPHKAISWRSQADQLLTRLAAFDLGS</sequence>
<keyword evidence="2 6" id="KW-0645">Protease</keyword>
<feature type="active site" description="Charge relay system" evidence="6">
    <location>
        <position position="150"/>
    </location>
</feature>
<dbReference type="Proteomes" id="UP000324974">
    <property type="component" value="Chromosome"/>
</dbReference>
<dbReference type="Gene3D" id="2.60.120.260">
    <property type="entry name" value="Galactose-binding domain-like"/>
    <property type="match status" value="1"/>
</dbReference>
<keyword evidence="10" id="KW-1185">Reference proteome</keyword>
<dbReference type="GO" id="GO:0004252">
    <property type="term" value="F:serine-type endopeptidase activity"/>
    <property type="evidence" value="ECO:0007669"/>
    <property type="project" value="UniProtKB-UniRule"/>
</dbReference>
<dbReference type="CDD" id="cd07473">
    <property type="entry name" value="Peptidases_S8_Subtilisin_like"/>
    <property type="match status" value="1"/>
</dbReference>
<dbReference type="InterPro" id="IPR034204">
    <property type="entry name" value="PfSUB1-like_cat_dom"/>
</dbReference>
<comment type="similarity">
    <text evidence="1 6 7">Belongs to the peptidase S8 family.</text>
</comment>
<dbReference type="SUPFAM" id="SSF52743">
    <property type="entry name" value="Subtilisin-like"/>
    <property type="match status" value="1"/>
</dbReference>
<keyword evidence="3" id="KW-0732">Signal</keyword>
<feature type="active site" description="Charge relay system" evidence="6">
    <location>
        <position position="205"/>
    </location>
</feature>
<evidence type="ECO:0000256" key="5">
    <source>
        <dbReference type="ARBA" id="ARBA00022825"/>
    </source>
</evidence>
<evidence type="ECO:0000256" key="4">
    <source>
        <dbReference type="ARBA" id="ARBA00022801"/>
    </source>
</evidence>
<keyword evidence="4 6" id="KW-0378">Hydrolase</keyword>
<gene>
    <name evidence="9" type="ORF">PX52LOC_03854</name>
</gene>
<dbReference type="InterPro" id="IPR054399">
    <property type="entry name" value="Fervidolysin-like_N_prodom"/>
</dbReference>
<protein>
    <submittedName>
        <fullName evidence="9">Peptidase S8</fullName>
    </submittedName>
</protein>
<dbReference type="InterPro" id="IPR023828">
    <property type="entry name" value="Peptidase_S8_Ser-AS"/>
</dbReference>
<dbReference type="KEGG" id="lrs:PX52LOC_03854"/>
<dbReference type="Pfam" id="PF00082">
    <property type="entry name" value="Peptidase_S8"/>
    <property type="match status" value="1"/>
</dbReference>
<evidence type="ECO:0000313" key="10">
    <source>
        <dbReference type="Proteomes" id="UP000324974"/>
    </source>
</evidence>
<proteinExistence type="inferred from homology"/>
<dbReference type="PANTHER" id="PTHR43399:SF4">
    <property type="entry name" value="CELL WALL-ASSOCIATED PROTEASE"/>
    <property type="match status" value="1"/>
</dbReference>
<evidence type="ECO:0000313" key="9">
    <source>
        <dbReference type="EMBL" id="QEL16879.1"/>
    </source>
</evidence>
<evidence type="ECO:0000256" key="7">
    <source>
        <dbReference type="RuleBase" id="RU003355"/>
    </source>
</evidence>
<dbReference type="InterPro" id="IPR002884">
    <property type="entry name" value="P_dom"/>
</dbReference>
<dbReference type="GO" id="GO:0006508">
    <property type="term" value="P:proteolysis"/>
    <property type="evidence" value="ECO:0007669"/>
    <property type="project" value="UniProtKB-KW"/>
</dbReference>
<dbReference type="SUPFAM" id="SSF49785">
    <property type="entry name" value="Galactose-binding domain-like"/>
    <property type="match status" value="1"/>
</dbReference>
<accession>A0A5C1ABY4</accession>
<organism evidence="9 10">
    <name type="scientific">Limnoglobus roseus</name>
    <dbReference type="NCBI Taxonomy" id="2598579"/>
    <lineage>
        <taxon>Bacteria</taxon>
        <taxon>Pseudomonadati</taxon>
        <taxon>Planctomycetota</taxon>
        <taxon>Planctomycetia</taxon>
        <taxon>Gemmatales</taxon>
        <taxon>Gemmataceae</taxon>
        <taxon>Limnoglobus</taxon>
    </lineage>
</organism>
<dbReference type="PROSITE" id="PS00138">
    <property type="entry name" value="SUBTILASE_SER"/>
    <property type="match status" value="1"/>
</dbReference>